<dbReference type="Pfam" id="PF02311">
    <property type="entry name" value="AraC_binding"/>
    <property type="match status" value="1"/>
</dbReference>
<sequence length="301" mass="35409">MYSLSLDERRKEITSHGTFDFPVAVYENRVGKSSLKAISWHWHEELQFCYVTEGTVSFFLNGKVFPVKKGDGIFINSEVLHTAKDADDSDGAYVCVDFHPRMIASFPNSVFERKYVSPVLKSKGMEYVLLARSKESHKEILTRLENVRRIFESKADGYEFDLCCELYMIWKNMTADFRGFYAAKGEEPENDVVNRRLREMIMYIREHYQEKIRLDEIAQHLHLSPHECCRFFRKNMHCTIFDYISEYRLTRSMELLDDTSMSVTQIAYETGFGSSSYYIEKFRRKTGMTPAKYRHRNDAGH</sequence>
<protein>
    <submittedName>
        <fullName evidence="5">AraC family transcriptional regulator</fullName>
    </submittedName>
</protein>
<feature type="domain" description="HTH araC/xylS-type" evidence="4">
    <location>
        <begin position="198"/>
        <end position="296"/>
    </location>
</feature>
<dbReference type="EMBL" id="DVLX01000065">
    <property type="protein sequence ID" value="HIT99641.1"/>
    <property type="molecule type" value="Genomic_DNA"/>
</dbReference>
<dbReference type="InterPro" id="IPR003313">
    <property type="entry name" value="AraC-bd"/>
</dbReference>
<dbReference type="InterPro" id="IPR037923">
    <property type="entry name" value="HTH-like"/>
</dbReference>
<name>A0A9D1HCS1_9FIRM</name>
<evidence type="ECO:0000256" key="3">
    <source>
        <dbReference type="ARBA" id="ARBA00023163"/>
    </source>
</evidence>
<accession>A0A9D1HCS1</accession>
<dbReference type="GO" id="GO:0003700">
    <property type="term" value="F:DNA-binding transcription factor activity"/>
    <property type="evidence" value="ECO:0007669"/>
    <property type="project" value="InterPro"/>
</dbReference>
<dbReference type="SMART" id="SM00342">
    <property type="entry name" value="HTH_ARAC"/>
    <property type="match status" value="1"/>
</dbReference>
<reference evidence="5" key="1">
    <citation type="submission" date="2020-10" db="EMBL/GenBank/DDBJ databases">
        <authorList>
            <person name="Gilroy R."/>
        </authorList>
    </citation>
    <scope>NUCLEOTIDE SEQUENCE</scope>
    <source>
        <strain evidence="5">CHK176-22527</strain>
    </source>
</reference>
<dbReference type="GO" id="GO:0043565">
    <property type="term" value="F:sequence-specific DNA binding"/>
    <property type="evidence" value="ECO:0007669"/>
    <property type="project" value="InterPro"/>
</dbReference>
<dbReference type="Proteomes" id="UP000824159">
    <property type="component" value="Unassembled WGS sequence"/>
</dbReference>
<dbReference type="InterPro" id="IPR020449">
    <property type="entry name" value="Tscrpt_reg_AraC-type_HTH"/>
</dbReference>
<dbReference type="InterPro" id="IPR018060">
    <property type="entry name" value="HTH_AraC"/>
</dbReference>
<dbReference type="PROSITE" id="PS00041">
    <property type="entry name" value="HTH_ARAC_FAMILY_1"/>
    <property type="match status" value="1"/>
</dbReference>
<evidence type="ECO:0000313" key="5">
    <source>
        <dbReference type="EMBL" id="HIT99641.1"/>
    </source>
</evidence>
<evidence type="ECO:0000256" key="1">
    <source>
        <dbReference type="ARBA" id="ARBA00023015"/>
    </source>
</evidence>
<dbReference type="Gene3D" id="1.10.10.60">
    <property type="entry name" value="Homeodomain-like"/>
    <property type="match status" value="2"/>
</dbReference>
<evidence type="ECO:0000256" key="2">
    <source>
        <dbReference type="ARBA" id="ARBA00023125"/>
    </source>
</evidence>
<comment type="caution">
    <text evidence="5">The sequence shown here is derived from an EMBL/GenBank/DDBJ whole genome shotgun (WGS) entry which is preliminary data.</text>
</comment>
<keyword evidence="3" id="KW-0804">Transcription</keyword>
<dbReference type="PANTHER" id="PTHR43280:SF28">
    <property type="entry name" value="HTH-TYPE TRANSCRIPTIONAL ACTIVATOR RHAS"/>
    <property type="match status" value="1"/>
</dbReference>
<gene>
    <name evidence="5" type="ORF">IAD12_05250</name>
</gene>
<dbReference type="SUPFAM" id="SSF46689">
    <property type="entry name" value="Homeodomain-like"/>
    <property type="match status" value="2"/>
</dbReference>
<dbReference type="InterPro" id="IPR014710">
    <property type="entry name" value="RmlC-like_jellyroll"/>
</dbReference>
<evidence type="ECO:0000313" key="6">
    <source>
        <dbReference type="Proteomes" id="UP000824159"/>
    </source>
</evidence>
<organism evidence="5 6">
    <name type="scientific">Candidatus Allocopromorpha excrementavium</name>
    <dbReference type="NCBI Taxonomy" id="2840741"/>
    <lineage>
        <taxon>Bacteria</taxon>
        <taxon>Bacillati</taxon>
        <taxon>Bacillota</taxon>
        <taxon>Clostridia</taxon>
        <taxon>Eubacteriales</taxon>
        <taxon>Eubacteriaceae</taxon>
        <taxon>Eubacteriaceae incertae sedis</taxon>
        <taxon>Candidatus Allocopromorpha</taxon>
    </lineage>
</organism>
<keyword evidence="1" id="KW-0805">Transcription regulation</keyword>
<keyword evidence="2" id="KW-0238">DNA-binding</keyword>
<dbReference type="InterPro" id="IPR018062">
    <property type="entry name" value="HTH_AraC-typ_CS"/>
</dbReference>
<dbReference type="SUPFAM" id="SSF51215">
    <property type="entry name" value="Regulatory protein AraC"/>
    <property type="match status" value="1"/>
</dbReference>
<proteinExistence type="predicted"/>
<dbReference type="AlphaFoldDB" id="A0A9D1HCS1"/>
<dbReference type="Pfam" id="PF12833">
    <property type="entry name" value="HTH_18"/>
    <property type="match status" value="1"/>
</dbReference>
<dbReference type="PROSITE" id="PS01124">
    <property type="entry name" value="HTH_ARAC_FAMILY_2"/>
    <property type="match status" value="1"/>
</dbReference>
<dbReference type="CDD" id="cd02208">
    <property type="entry name" value="cupin_RmlC-like"/>
    <property type="match status" value="1"/>
</dbReference>
<reference evidence="5" key="2">
    <citation type="journal article" date="2021" name="PeerJ">
        <title>Extensive microbial diversity within the chicken gut microbiome revealed by metagenomics and culture.</title>
        <authorList>
            <person name="Gilroy R."/>
            <person name="Ravi A."/>
            <person name="Getino M."/>
            <person name="Pursley I."/>
            <person name="Horton D.L."/>
            <person name="Alikhan N.F."/>
            <person name="Baker D."/>
            <person name="Gharbi K."/>
            <person name="Hall N."/>
            <person name="Watson M."/>
            <person name="Adriaenssens E.M."/>
            <person name="Foster-Nyarko E."/>
            <person name="Jarju S."/>
            <person name="Secka A."/>
            <person name="Antonio M."/>
            <person name="Oren A."/>
            <person name="Chaudhuri R.R."/>
            <person name="La Ragione R."/>
            <person name="Hildebrand F."/>
            <person name="Pallen M.J."/>
        </authorList>
    </citation>
    <scope>NUCLEOTIDE SEQUENCE</scope>
    <source>
        <strain evidence="5">CHK176-22527</strain>
    </source>
</reference>
<dbReference type="PRINTS" id="PR00032">
    <property type="entry name" value="HTHARAC"/>
</dbReference>
<dbReference type="InterPro" id="IPR009057">
    <property type="entry name" value="Homeodomain-like_sf"/>
</dbReference>
<dbReference type="Gene3D" id="2.60.120.10">
    <property type="entry name" value="Jelly Rolls"/>
    <property type="match status" value="1"/>
</dbReference>
<dbReference type="PANTHER" id="PTHR43280">
    <property type="entry name" value="ARAC-FAMILY TRANSCRIPTIONAL REGULATOR"/>
    <property type="match status" value="1"/>
</dbReference>
<evidence type="ECO:0000259" key="4">
    <source>
        <dbReference type="PROSITE" id="PS01124"/>
    </source>
</evidence>